<comment type="caution">
    <text evidence="1">The sequence shown here is derived from an EMBL/GenBank/DDBJ whole genome shotgun (WGS) entry which is preliminary data.</text>
</comment>
<protein>
    <submittedName>
        <fullName evidence="1">Uncharacterized protein</fullName>
    </submittedName>
</protein>
<accession>A0A921IJQ8</accession>
<reference evidence="1" key="1">
    <citation type="journal article" date="2021" name="PeerJ">
        <title>Extensive microbial diversity within the chicken gut microbiome revealed by metagenomics and culture.</title>
        <authorList>
            <person name="Gilroy R."/>
            <person name="Ravi A."/>
            <person name="Getino M."/>
            <person name="Pursley I."/>
            <person name="Horton D.L."/>
            <person name="Alikhan N.F."/>
            <person name="Baker D."/>
            <person name="Gharbi K."/>
            <person name="Hall N."/>
            <person name="Watson M."/>
            <person name="Adriaenssens E.M."/>
            <person name="Foster-Nyarko E."/>
            <person name="Jarju S."/>
            <person name="Secka A."/>
            <person name="Antonio M."/>
            <person name="Oren A."/>
            <person name="Chaudhuri R.R."/>
            <person name="La Ragione R."/>
            <person name="Hildebrand F."/>
            <person name="Pallen M.J."/>
        </authorList>
    </citation>
    <scope>NUCLEOTIDE SEQUENCE</scope>
    <source>
        <strain evidence="1">ChiBcec21-2208</strain>
    </source>
</reference>
<organism evidence="1 2">
    <name type="scientific">Subdoligranulum variabile</name>
    <dbReference type="NCBI Taxonomy" id="214851"/>
    <lineage>
        <taxon>Bacteria</taxon>
        <taxon>Bacillati</taxon>
        <taxon>Bacillota</taxon>
        <taxon>Clostridia</taxon>
        <taxon>Eubacteriales</taxon>
        <taxon>Oscillospiraceae</taxon>
        <taxon>Subdoligranulum</taxon>
    </lineage>
</organism>
<dbReference type="Proteomes" id="UP000782880">
    <property type="component" value="Unassembled WGS sequence"/>
</dbReference>
<reference evidence="1" key="2">
    <citation type="submission" date="2021-09" db="EMBL/GenBank/DDBJ databases">
        <authorList>
            <person name="Gilroy R."/>
        </authorList>
    </citation>
    <scope>NUCLEOTIDE SEQUENCE</scope>
    <source>
        <strain evidence="1">ChiBcec21-2208</strain>
    </source>
</reference>
<gene>
    <name evidence="1" type="ORF">K8V20_06950</name>
</gene>
<proteinExistence type="predicted"/>
<name>A0A921IJQ8_9FIRM</name>
<dbReference type="EMBL" id="DYVE01000180">
    <property type="protein sequence ID" value="HJG28366.1"/>
    <property type="molecule type" value="Genomic_DNA"/>
</dbReference>
<evidence type="ECO:0000313" key="2">
    <source>
        <dbReference type="Proteomes" id="UP000782880"/>
    </source>
</evidence>
<sequence>MKKQNDFINEMDDKYIDIESCFDPVFEPPAELLEEWSKRYEGPEPTLENTSFYVVGPDGTKYFYCGNLCIKISEHFADGGKQMDELVEDAVRHHAGRDSSAPAFLNAV</sequence>
<evidence type="ECO:0000313" key="1">
    <source>
        <dbReference type="EMBL" id="HJG28366.1"/>
    </source>
</evidence>
<dbReference type="AlphaFoldDB" id="A0A921IJQ8"/>